<keyword evidence="9" id="KW-1185">Reference proteome</keyword>
<dbReference type="AlphaFoldDB" id="A0A0C3P3C6"/>
<dbReference type="EMBL" id="KN840439">
    <property type="protein sequence ID" value="KIP12419.1"/>
    <property type="molecule type" value="Genomic_DNA"/>
</dbReference>
<comment type="function">
    <text evidence="1 5">Component of the RIX1 complex required for processing of ITS2 sequences from 35S pre-rRNA.</text>
</comment>
<dbReference type="PANTHER" id="PTHR16056:SF2">
    <property type="entry name" value="TESTIS-EXPRESSED PROTEIN 10"/>
    <property type="match status" value="1"/>
</dbReference>
<keyword evidence="4 5" id="KW-0539">Nucleus</keyword>
<dbReference type="GO" id="GO:0006364">
    <property type="term" value="P:rRNA processing"/>
    <property type="evidence" value="ECO:0007669"/>
    <property type="project" value="UniProtKB-UniRule"/>
</dbReference>
<proteinExistence type="inferred from homology"/>
<dbReference type="Gene3D" id="1.25.10.10">
    <property type="entry name" value="Leucine-rich Repeat Variant"/>
    <property type="match status" value="1"/>
</dbReference>
<dbReference type="InterPro" id="IPR011989">
    <property type="entry name" value="ARM-like"/>
</dbReference>
<reference evidence="8 9" key="1">
    <citation type="journal article" date="2014" name="PLoS Genet.">
        <title>Analysis of the Phlebiopsis gigantea genome, transcriptome and secretome provides insight into its pioneer colonization strategies of wood.</title>
        <authorList>
            <person name="Hori C."/>
            <person name="Ishida T."/>
            <person name="Igarashi K."/>
            <person name="Samejima M."/>
            <person name="Suzuki H."/>
            <person name="Master E."/>
            <person name="Ferreira P."/>
            <person name="Ruiz-Duenas F.J."/>
            <person name="Held B."/>
            <person name="Canessa P."/>
            <person name="Larrondo L.F."/>
            <person name="Schmoll M."/>
            <person name="Druzhinina I.S."/>
            <person name="Kubicek C.P."/>
            <person name="Gaskell J.A."/>
            <person name="Kersten P."/>
            <person name="St John F."/>
            <person name="Glasner J."/>
            <person name="Sabat G."/>
            <person name="Splinter BonDurant S."/>
            <person name="Syed K."/>
            <person name="Yadav J."/>
            <person name="Mgbeahuruike A.C."/>
            <person name="Kovalchuk A."/>
            <person name="Asiegbu F.O."/>
            <person name="Lackner G."/>
            <person name="Hoffmeister D."/>
            <person name="Rencoret J."/>
            <person name="Gutierrez A."/>
            <person name="Sun H."/>
            <person name="Lindquist E."/>
            <person name="Barry K."/>
            <person name="Riley R."/>
            <person name="Grigoriev I.V."/>
            <person name="Henrissat B."/>
            <person name="Kues U."/>
            <person name="Berka R.M."/>
            <person name="Martinez A.T."/>
            <person name="Covert S.F."/>
            <person name="Blanchette R.A."/>
            <person name="Cullen D."/>
        </authorList>
    </citation>
    <scope>NUCLEOTIDE SEQUENCE [LARGE SCALE GENOMIC DNA]</scope>
    <source>
        <strain evidence="8 9">11061_1 CR5-6</strain>
    </source>
</reference>
<dbReference type="OrthoDB" id="361362at2759"/>
<evidence type="ECO:0000256" key="5">
    <source>
        <dbReference type="RuleBase" id="RU368021"/>
    </source>
</evidence>
<dbReference type="PANTHER" id="PTHR16056">
    <property type="entry name" value="REGULATOR OF MICROTUBULE DYNAMICS PROTEIN"/>
    <property type="match status" value="1"/>
</dbReference>
<organism evidence="8 9">
    <name type="scientific">Phlebiopsis gigantea (strain 11061_1 CR5-6)</name>
    <name type="common">White-rot fungus</name>
    <name type="synonym">Peniophora gigantea</name>
    <dbReference type="NCBI Taxonomy" id="745531"/>
    <lineage>
        <taxon>Eukaryota</taxon>
        <taxon>Fungi</taxon>
        <taxon>Dikarya</taxon>
        <taxon>Basidiomycota</taxon>
        <taxon>Agaricomycotina</taxon>
        <taxon>Agaricomycetes</taxon>
        <taxon>Polyporales</taxon>
        <taxon>Phanerochaetaceae</taxon>
        <taxon>Phlebiopsis</taxon>
    </lineage>
</organism>
<dbReference type="Proteomes" id="UP000053257">
    <property type="component" value="Unassembled WGS sequence"/>
</dbReference>
<feature type="region of interest" description="Disordered" evidence="6">
    <location>
        <begin position="1"/>
        <end position="31"/>
    </location>
</feature>
<evidence type="ECO:0000259" key="7">
    <source>
        <dbReference type="Pfam" id="PF12333"/>
    </source>
</evidence>
<evidence type="ECO:0000256" key="2">
    <source>
        <dbReference type="ARBA" id="ARBA00004123"/>
    </source>
</evidence>
<name>A0A0C3P3C6_PHLG1</name>
<evidence type="ECO:0000256" key="3">
    <source>
        <dbReference type="ARBA" id="ARBA00006427"/>
    </source>
</evidence>
<dbReference type="InterPro" id="IPR016024">
    <property type="entry name" value="ARM-type_fold"/>
</dbReference>
<dbReference type="Pfam" id="PF12333">
    <property type="entry name" value="Ipi1_N"/>
    <property type="match status" value="1"/>
</dbReference>
<evidence type="ECO:0000313" key="9">
    <source>
        <dbReference type="Proteomes" id="UP000053257"/>
    </source>
</evidence>
<dbReference type="InterPro" id="IPR024679">
    <property type="entry name" value="Ipi1_N"/>
</dbReference>
<feature type="compositionally biased region" description="Basic residues" evidence="6">
    <location>
        <begin position="1"/>
        <end position="10"/>
    </location>
</feature>
<dbReference type="STRING" id="745531.A0A0C3P3C6"/>
<keyword evidence="5" id="KW-0690">Ribosome biogenesis</keyword>
<dbReference type="GO" id="GO:0005634">
    <property type="term" value="C:nucleus"/>
    <property type="evidence" value="ECO:0007669"/>
    <property type="project" value="UniProtKB-SubCell"/>
</dbReference>
<dbReference type="GO" id="GO:0120330">
    <property type="term" value="C:rixosome complex"/>
    <property type="evidence" value="ECO:0007669"/>
    <property type="project" value="UniProtKB-UniRule"/>
</dbReference>
<evidence type="ECO:0000256" key="4">
    <source>
        <dbReference type="ARBA" id="ARBA00023242"/>
    </source>
</evidence>
<evidence type="ECO:0000256" key="1">
    <source>
        <dbReference type="ARBA" id="ARBA00002355"/>
    </source>
</evidence>
<protein>
    <recommendedName>
        <fullName evidence="5">Pre-rRNA-processing protein</fullName>
    </recommendedName>
</protein>
<comment type="subunit">
    <text evidence="5">Component of the RIX1 complex.</text>
</comment>
<evidence type="ECO:0000256" key="6">
    <source>
        <dbReference type="SAM" id="MobiDB-lite"/>
    </source>
</evidence>
<dbReference type="SUPFAM" id="SSF48371">
    <property type="entry name" value="ARM repeat"/>
    <property type="match status" value="1"/>
</dbReference>
<gene>
    <name evidence="8" type="ORF">PHLGIDRAFT_9934</name>
</gene>
<sequence length="756" mass="82427">MPKSSKKRKEKAADFSKAKLKLGKGKQTPNNAVDTSFKARSIALPSQGIVHDADRGVPTTRRKLTNEDLISQLKHYNANVRKDAIVGLRELFEDYPDIVISSLSTTLNNCARMIADDDANVRKSLLTFLGWLLPRVPRDALLPHTSILLLFTTSAQTHIFPEIRIDAIRFVDLFLEFFPDVVVEGWMDGHAGHGSRILEGYLGVLNAGTAYGEAGDTGPVQATSTASVILSPAEETPKQLRRTPAWFMGSAFTSKSAFEAFDTSILPAFSWPTSVPARQWQEESFPEDGQEDFVGSFPLLASDLVESWSFDSLSNLESIPALDGSDSAGSSSGIRAESAYVSHLARTLQPTLVSTFLDCAPSAFAPGSTPSETELQMVLAVGKLARCLYGVVPLEASEARYSVYDGLATLLGHMSPYFPFVVRSSPLARRDVKIEQSLQDLNLVFCELTSTLILRSDDSTNLVRRAATSSKQPPRQLNSFTQRVSEYSVQLLRGEAPERADAQTLGPRSITPTTYVSLLPTVWALINTPGAEFAENVVQACVEHAVKAASMSAVKRHTVDFIGRLLLLDTAIEYRGQFHIKRYAVLEQKFTQWLLHLPQTLWELGSSNLPATETILRVLLRLAQRRSFILNAETLSQMRARLVPFFKISHPSRGELPGPFTKLPASPVRTLVLDLAATLGAAGGEGDLENAVEGASESPLCGRPHGPTSSPAILGRTREAAEMGDPGRWRAMVGILLPDEEDMAVAASPLLRVCSG</sequence>
<keyword evidence="5" id="KW-0698">rRNA processing</keyword>
<comment type="similarity">
    <text evidence="3 5">Belongs to the IPI1/TEX10 family.</text>
</comment>
<feature type="domain" description="Pre-rRNA-processing protein Ipi1 N-terminal" evidence="7">
    <location>
        <begin position="140"/>
        <end position="227"/>
    </location>
</feature>
<evidence type="ECO:0000313" key="8">
    <source>
        <dbReference type="EMBL" id="KIP12419.1"/>
    </source>
</evidence>
<comment type="subcellular location">
    <subcellularLocation>
        <location evidence="2 5">Nucleus</location>
    </subcellularLocation>
</comment>
<dbReference type="HOGENOM" id="CLU_013988_0_0_1"/>
<accession>A0A0C3P3C6</accession>